<dbReference type="Proteomes" id="UP000494329">
    <property type="component" value="Unassembled WGS sequence"/>
</dbReference>
<dbReference type="InterPro" id="IPR036390">
    <property type="entry name" value="WH_DNA-bd_sf"/>
</dbReference>
<dbReference type="InterPro" id="IPR051011">
    <property type="entry name" value="Metal_resp_trans_reg"/>
</dbReference>
<dbReference type="InterPro" id="IPR001845">
    <property type="entry name" value="HTH_ArsR_DNA-bd_dom"/>
</dbReference>
<keyword evidence="3" id="KW-0804">Transcription</keyword>
<evidence type="ECO:0000256" key="1">
    <source>
        <dbReference type="ARBA" id="ARBA00023015"/>
    </source>
</evidence>
<dbReference type="Gene3D" id="1.10.10.10">
    <property type="entry name" value="Winged helix-like DNA-binding domain superfamily/Winged helix DNA-binding domain"/>
    <property type="match status" value="1"/>
</dbReference>
<gene>
    <name evidence="5" type="ORF">LMG29739_03242</name>
</gene>
<dbReference type="GO" id="GO:0003677">
    <property type="term" value="F:DNA binding"/>
    <property type="evidence" value="ECO:0007669"/>
    <property type="project" value="UniProtKB-KW"/>
</dbReference>
<reference evidence="5 6" key="1">
    <citation type="submission" date="2020-04" db="EMBL/GenBank/DDBJ databases">
        <authorList>
            <person name="De Canck E."/>
        </authorList>
    </citation>
    <scope>NUCLEOTIDE SEQUENCE [LARGE SCALE GENOMIC DNA]</scope>
    <source>
        <strain evidence="5 6">LMG 29739</strain>
    </source>
</reference>
<dbReference type="PANTHER" id="PTHR43132">
    <property type="entry name" value="ARSENICAL RESISTANCE OPERON REPRESSOR ARSR-RELATED"/>
    <property type="match status" value="1"/>
</dbReference>
<accession>A0A6J5E3U8</accession>
<proteinExistence type="predicted"/>
<dbReference type="SUPFAM" id="SSF46785">
    <property type="entry name" value="Winged helix' DNA-binding domain"/>
    <property type="match status" value="1"/>
</dbReference>
<sequence length="108" mass="11826">METTDALIALDALAQESRLTVFRTLVQFGPQGLSADRLAAFVDSPAPSLSPHLQRLLDARLVSRHQHGRSVIYAARYDEINALLVYLMGYCCGAQACRPLAPKPGKFL</sequence>
<name>A0A6J5E3U8_9BURK</name>
<organism evidence="5 6">
    <name type="scientific">Paraburkholderia solisilvae</name>
    <dbReference type="NCBI Taxonomy" id="624376"/>
    <lineage>
        <taxon>Bacteria</taxon>
        <taxon>Pseudomonadati</taxon>
        <taxon>Pseudomonadota</taxon>
        <taxon>Betaproteobacteria</taxon>
        <taxon>Burkholderiales</taxon>
        <taxon>Burkholderiaceae</taxon>
        <taxon>Paraburkholderia</taxon>
    </lineage>
</organism>
<dbReference type="InterPro" id="IPR011991">
    <property type="entry name" value="ArsR-like_HTH"/>
</dbReference>
<dbReference type="PROSITE" id="PS50987">
    <property type="entry name" value="HTH_ARSR_2"/>
    <property type="match status" value="1"/>
</dbReference>
<protein>
    <recommendedName>
        <fullName evidence="4">HTH arsR-type domain-containing protein</fullName>
    </recommendedName>
</protein>
<evidence type="ECO:0000313" key="6">
    <source>
        <dbReference type="Proteomes" id="UP000494329"/>
    </source>
</evidence>
<dbReference type="SMART" id="SM00418">
    <property type="entry name" value="HTH_ARSR"/>
    <property type="match status" value="1"/>
</dbReference>
<evidence type="ECO:0000313" key="5">
    <source>
        <dbReference type="EMBL" id="CAB3759795.1"/>
    </source>
</evidence>
<dbReference type="EMBL" id="CADIKF010000024">
    <property type="protein sequence ID" value="CAB3759795.1"/>
    <property type="molecule type" value="Genomic_DNA"/>
</dbReference>
<dbReference type="AlphaFoldDB" id="A0A6J5E3U8"/>
<evidence type="ECO:0000259" key="4">
    <source>
        <dbReference type="PROSITE" id="PS50987"/>
    </source>
</evidence>
<keyword evidence="6" id="KW-1185">Reference proteome</keyword>
<dbReference type="GO" id="GO:0003700">
    <property type="term" value="F:DNA-binding transcription factor activity"/>
    <property type="evidence" value="ECO:0007669"/>
    <property type="project" value="InterPro"/>
</dbReference>
<dbReference type="RefSeq" id="WP_175111944.1">
    <property type="nucleotide sequence ID" value="NZ_CADIKF010000024.1"/>
</dbReference>
<dbReference type="CDD" id="cd00090">
    <property type="entry name" value="HTH_ARSR"/>
    <property type="match status" value="1"/>
</dbReference>
<dbReference type="PANTHER" id="PTHR43132:SF2">
    <property type="entry name" value="ARSENICAL RESISTANCE OPERON REPRESSOR ARSR-RELATED"/>
    <property type="match status" value="1"/>
</dbReference>
<evidence type="ECO:0000256" key="3">
    <source>
        <dbReference type="ARBA" id="ARBA00023163"/>
    </source>
</evidence>
<evidence type="ECO:0000256" key="2">
    <source>
        <dbReference type="ARBA" id="ARBA00023125"/>
    </source>
</evidence>
<dbReference type="PRINTS" id="PR00778">
    <property type="entry name" value="HTHARSR"/>
</dbReference>
<dbReference type="InterPro" id="IPR036388">
    <property type="entry name" value="WH-like_DNA-bd_sf"/>
</dbReference>
<keyword evidence="1" id="KW-0805">Transcription regulation</keyword>
<keyword evidence="2" id="KW-0238">DNA-binding</keyword>
<feature type="domain" description="HTH arsR-type" evidence="4">
    <location>
        <begin position="1"/>
        <end position="95"/>
    </location>
</feature>